<evidence type="ECO:0000313" key="1">
    <source>
        <dbReference type="EMBL" id="KAI3365982.1"/>
    </source>
</evidence>
<comment type="caution">
    <text evidence="1">The sequence shown here is derived from an EMBL/GenBank/DDBJ whole genome shotgun (WGS) entry which is preliminary data.</text>
</comment>
<gene>
    <name evidence="1" type="ORF">L3Q82_009816</name>
</gene>
<proteinExistence type="predicted"/>
<dbReference type="EMBL" id="CM041541">
    <property type="protein sequence ID" value="KAI3365982.1"/>
    <property type="molecule type" value="Genomic_DNA"/>
</dbReference>
<sequence>MIADEMGLGKTVQAIAVAYAFRREWPLLVVVPSSLKYPWIEELERWIPELQPGDINLVENKSHTMGISSSKVTVLGYGLLTTDARPLVEALSRQKFAVVVVDESHYLKSRNAARTKILVPFIQSAKRAILLTGTPALGRPEELFMQIDSLYPKMFGTWTDYAKKYCNAHYRYFGPRRQWDCRGASNLEELHQRLSRIMIRRLKAEVLSQLPPKIRQRIPFDLPKEAAKEASASFAEWERLMKGLGSGVAIADNPFTQVMSLVTQMYKQTAIAKAGAVKDYIKMMLEAEQLKFLVFAHHLTMLQACTEAAIEAKAGYIRIDGSVPSSERIQLVHKFQSEPETRVAILSIQAAGQGLTFTAASHVVFAELYWNPGHIKQAEDRAHRIGQTSSVNVHYLIAKGTFDAVMWSMLNRKETVTGSTLNGRKEYLKAAEGDKDKWEFLNFADAWTPSEMALPLEGNVGNAKDDVFFTHFEKEKQHDIRSFFSPGAGKDKKRKRTEGEGSPSISSEATPTGGEMSSEKREEEEKREKSCSQTYATPDQDFSPQVKRLRTSAQPSPSPRSRFAGKRRSTPGGVGSGSPSTSAYFMAPRKLSEPNPPTETWNCGACTYANSSLLPYCELCEFPRSSSAVGSEPPRPQQTPSIESDQACVVLSGSDSEPELSRGKAQPPKSLKDKQSEEEKEEDEPPKDKQKLGEAEEEDKRQLKGKQSAGGRGDNVAGGGGCLPPDHTQAGCAPQQSRIEPPCSAFPTQPPTTSTQSKTYQRRVSQDSPTTSRDLRYSGRISSTPGALPPEELTNYLSDFGLGDGRVHLRDPSLRFLIGRQVGGIEEILEVFLPPSDNVPSRDPSFCLQDRPGCGLLGLPVPVNCVRSPTGQHGPIGLLLQPDGIPYFRCPPPGSRDCRHDRHQRPCVHNFEPAASTMEAENMVHSDSMSPASLGICEKLFRRWELKTSLTEGSARRSQQTLTIRLGLPGTNNSKRPIPNPKAQGSDPLVHRGELQHMAAELGSYKQAHTSSPLLTLGNSRVVEGPAPLKELGSRAQAMRGDPRAAACLSSAADANDDDEGNDGDDASAAHPVYPGLQFCASQYTDRIYLYSKDGTPLNLSFVPLDIKLTNWDDLPEAFSRRQENRIQVLRFVQEWSSLAAMKQKLLRRSGLLFHSPTLGLQQLAAAQRPHSSTKRYLSKDEVAQASLSKAQQEGGSVRLVAKEKFFTKRRSTTSLTPPASERQDKESSKTEEEGQLPSEPGYLQAVDSEGVPLCLSCQQACSTTSGAWDTRFCSHRCQEEFQLRSSQSYMRSRVLEAEQGICQHCGLHAHDLFLKVRDAPPSRRKDMLENTWLAQLSLKQLNEMIRAPVEGDFWQVDHIRPVYSGGGQCSLDNLQTLCTVCHKARTAQQAKERSQMRKSAAASKVASDISRFFIRK</sequence>
<protein>
    <submittedName>
        <fullName evidence="1">Uncharacterized protein</fullName>
    </submittedName>
</protein>
<evidence type="ECO:0000313" key="2">
    <source>
        <dbReference type="Proteomes" id="UP000831701"/>
    </source>
</evidence>
<organism evidence="1 2">
    <name type="scientific">Scortum barcoo</name>
    <name type="common">barcoo grunter</name>
    <dbReference type="NCBI Taxonomy" id="214431"/>
    <lineage>
        <taxon>Eukaryota</taxon>
        <taxon>Metazoa</taxon>
        <taxon>Chordata</taxon>
        <taxon>Craniata</taxon>
        <taxon>Vertebrata</taxon>
        <taxon>Euteleostomi</taxon>
        <taxon>Actinopterygii</taxon>
        <taxon>Neopterygii</taxon>
        <taxon>Teleostei</taxon>
        <taxon>Neoteleostei</taxon>
        <taxon>Acanthomorphata</taxon>
        <taxon>Eupercaria</taxon>
        <taxon>Centrarchiformes</taxon>
        <taxon>Terapontoidei</taxon>
        <taxon>Terapontidae</taxon>
        <taxon>Scortum</taxon>
    </lineage>
</organism>
<dbReference type="Proteomes" id="UP000831701">
    <property type="component" value="Chromosome 11"/>
</dbReference>
<keyword evidence="2" id="KW-1185">Reference proteome</keyword>
<name>A0ACB8WDJ1_9TELE</name>
<accession>A0ACB8WDJ1</accession>
<reference evidence="1" key="1">
    <citation type="submission" date="2022-04" db="EMBL/GenBank/DDBJ databases">
        <title>Jade perch genome.</title>
        <authorList>
            <person name="Chao B."/>
        </authorList>
    </citation>
    <scope>NUCLEOTIDE SEQUENCE</scope>
    <source>
        <strain evidence="1">CB-2022</strain>
    </source>
</reference>